<name>A0ABT0D780_9HYPH</name>
<feature type="transmembrane region" description="Helical" evidence="1">
    <location>
        <begin position="43"/>
        <end position="62"/>
    </location>
</feature>
<sequence>MTQHRYIALDGLRGIAALMVMIYHFSSRGRLFAEGFVTPFDSAYLAVDLFFVLSGFVIYHSYARALSTDLGVREYLLKRAIRLYPLFLAGLVIGTIASYMLGTTGLAAFSAKLATKELSYNLLGFPYANDTLIFDFEDGATLAGQIFPLNPPAWSLVFELIASFLFIFLYKLQSRSLMRVAIVSLVVLLALAGYFARISHQNGLVFGMGYNTGTFIGGFPRVIFSFVTGIILCRYISTPRTSSPQETVMWGKAWMLYGAASLLLLFPFDIDGIYALFFITIGGPALVWVGGHTIIRNTASQSIANFLGWLSYPVYCLHIPVGWMVWAIGHRNGLTPMEMLISATLATVLLSCAIATLLDSPVRRLLTSMAFHDRSTAAKGSVGSVQLTK</sequence>
<feature type="transmembrane region" description="Helical" evidence="1">
    <location>
        <begin position="274"/>
        <end position="295"/>
    </location>
</feature>
<dbReference type="GO" id="GO:0016746">
    <property type="term" value="F:acyltransferase activity"/>
    <property type="evidence" value="ECO:0007669"/>
    <property type="project" value="UniProtKB-KW"/>
</dbReference>
<dbReference type="Pfam" id="PF01757">
    <property type="entry name" value="Acyl_transf_3"/>
    <property type="match status" value="1"/>
</dbReference>
<accession>A0ABT0D780</accession>
<feature type="transmembrane region" description="Helical" evidence="1">
    <location>
        <begin position="249"/>
        <end position="268"/>
    </location>
</feature>
<feature type="transmembrane region" description="Helical" evidence="1">
    <location>
        <begin position="153"/>
        <end position="170"/>
    </location>
</feature>
<keyword evidence="4" id="KW-1185">Reference proteome</keyword>
<keyword evidence="1" id="KW-0472">Membrane</keyword>
<protein>
    <submittedName>
        <fullName evidence="3">Acyltransferase</fullName>
    </submittedName>
</protein>
<gene>
    <name evidence="3" type="ORF">MWN34_02615</name>
</gene>
<evidence type="ECO:0000313" key="4">
    <source>
        <dbReference type="Proteomes" id="UP001203284"/>
    </source>
</evidence>
<feature type="transmembrane region" description="Helical" evidence="1">
    <location>
        <begin position="307"/>
        <end position="328"/>
    </location>
</feature>
<dbReference type="InterPro" id="IPR050879">
    <property type="entry name" value="Acyltransferase_3"/>
</dbReference>
<organism evidence="3 4">
    <name type="scientific">Ancylobacter crimeensis</name>
    <dbReference type="NCBI Taxonomy" id="2579147"/>
    <lineage>
        <taxon>Bacteria</taxon>
        <taxon>Pseudomonadati</taxon>
        <taxon>Pseudomonadota</taxon>
        <taxon>Alphaproteobacteria</taxon>
        <taxon>Hyphomicrobiales</taxon>
        <taxon>Xanthobacteraceae</taxon>
        <taxon>Ancylobacter</taxon>
    </lineage>
</organism>
<dbReference type="PANTHER" id="PTHR23028:SF134">
    <property type="entry name" value="PUTATIVE (AFU_ORTHOLOGUE AFUA_4G08520)-RELATED"/>
    <property type="match status" value="1"/>
</dbReference>
<reference evidence="3 4" key="1">
    <citation type="submission" date="2022-04" db="EMBL/GenBank/DDBJ databases">
        <authorList>
            <person name="Grouzdev D.S."/>
            <person name="Pantiukh K.S."/>
            <person name="Krutkina M.S."/>
        </authorList>
    </citation>
    <scope>NUCLEOTIDE SEQUENCE [LARGE SCALE GENOMIC DNA]</scope>
    <source>
        <strain evidence="3 4">6x-1</strain>
    </source>
</reference>
<evidence type="ECO:0000256" key="1">
    <source>
        <dbReference type="SAM" id="Phobius"/>
    </source>
</evidence>
<feature type="transmembrane region" description="Helical" evidence="1">
    <location>
        <begin position="7"/>
        <end position="23"/>
    </location>
</feature>
<keyword evidence="3" id="KW-0012">Acyltransferase</keyword>
<dbReference type="Proteomes" id="UP001203284">
    <property type="component" value="Unassembled WGS sequence"/>
</dbReference>
<dbReference type="EMBL" id="JALKCH010000002">
    <property type="protein sequence ID" value="MCK0195794.1"/>
    <property type="molecule type" value="Genomic_DNA"/>
</dbReference>
<keyword evidence="1" id="KW-0812">Transmembrane</keyword>
<feature type="transmembrane region" description="Helical" evidence="1">
    <location>
        <begin position="340"/>
        <end position="358"/>
    </location>
</feature>
<feature type="transmembrane region" description="Helical" evidence="1">
    <location>
        <begin position="216"/>
        <end position="237"/>
    </location>
</feature>
<evidence type="ECO:0000259" key="2">
    <source>
        <dbReference type="Pfam" id="PF01757"/>
    </source>
</evidence>
<keyword evidence="3" id="KW-0808">Transferase</keyword>
<proteinExistence type="predicted"/>
<feature type="transmembrane region" description="Helical" evidence="1">
    <location>
        <begin position="177"/>
        <end position="196"/>
    </location>
</feature>
<feature type="transmembrane region" description="Helical" evidence="1">
    <location>
        <begin position="83"/>
        <end position="102"/>
    </location>
</feature>
<comment type="caution">
    <text evidence="3">The sequence shown here is derived from an EMBL/GenBank/DDBJ whole genome shotgun (WGS) entry which is preliminary data.</text>
</comment>
<dbReference type="PANTHER" id="PTHR23028">
    <property type="entry name" value="ACETYLTRANSFERASE"/>
    <property type="match status" value="1"/>
</dbReference>
<dbReference type="InterPro" id="IPR002656">
    <property type="entry name" value="Acyl_transf_3_dom"/>
</dbReference>
<keyword evidence="1" id="KW-1133">Transmembrane helix</keyword>
<feature type="domain" description="Acyltransferase 3" evidence="2">
    <location>
        <begin position="7"/>
        <end position="355"/>
    </location>
</feature>
<evidence type="ECO:0000313" key="3">
    <source>
        <dbReference type="EMBL" id="MCK0195794.1"/>
    </source>
</evidence>
<dbReference type="RefSeq" id="WP_247026241.1">
    <property type="nucleotide sequence ID" value="NZ_JALKCH010000002.1"/>
</dbReference>